<evidence type="ECO:0000256" key="4">
    <source>
        <dbReference type="PROSITE-ProRule" id="PRU00433"/>
    </source>
</evidence>
<name>A0A1H8L969_9RHOB</name>
<feature type="chain" id="PRO_5011514229" evidence="5">
    <location>
        <begin position="22"/>
        <end position="146"/>
    </location>
</feature>
<dbReference type="Pfam" id="PF00034">
    <property type="entry name" value="Cytochrom_C"/>
    <property type="match status" value="1"/>
</dbReference>
<dbReference type="PANTHER" id="PTHR35008">
    <property type="entry name" value="BLL4482 PROTEIN-RELATED"/>
    <property type="match status" value="1"/>
</dbReference>
<dbReference type="STRING" id="569882.SAMN04490248_10127"/>
<dbReference type="InterPro" id="IPR051459">
    <property type="entry name" value="Cytochrome_c-type_DH"/>
</dbReference>
<evidence type="ECO:0000313" key="7">
    <source>
        <dbReference type="EMBL" id="SEO01268.1"/>
    </source>
</evidence>
<organism evidence="7 8">
    <name type="scientific">Salinihabitans flavidus</name>
    <dbReference type="NCBI Taxonomy" id="569882"/>
    <lineage>
        <taxon>Bacteria</taxon>
        <taxon>Pseudomonadati</taxon>
        <taxon>Pseudomonadota</taxon>
        <taxon>Alphaproteobacteria</taxon>
        <taxon>Rhodobacterales</taxon>
        <taxon>Roseobacteraceae</taxon>
        <taxon>Salinihabitans</taxon>
    </lineage>
</organism>
<dbReference type="InterPro" id="IPR036909">
    <property type="entry name" value="Cyt_c-like_dom_sf"/>
</dbReference>
<evidence type="ECO:0000313" key="8">
    <source>
        <dbReference type="Proteomes" id="UP000198893"/>
    </source>
</evidence>
<dbReference type="InterPro" id="IPR009056">
    <property type="entry name" value="Cyt_c-like_dom"/>
</dbReference>
<proteinExistence type="predicted"/>
<reference evidence="7 8" key="1">
    <citation type="submission" date="2016-10" db="EMBL/GenBank/DDBJ databases">
        <authorList>
            <person name="de Groot N.N."/>
        </authorList>
    </citation>
    <scope>NUCLEOTIDE SEQUENCE [LARGE SCALE GENOMIC DNA]</scope>
    <source>
        <strain evidence="7 8">DSM 27842</strain>
    </source>
</reference>
<dbReference type="GO" id="GO:0020037">
    <property type="term" value="F:heme binding"/>
    <property type="evidence" value="ECO:0007669"/>
    <property type="project" value="InterPro"/>
</dbReference>
<dbReference type="SUPFAM" id="SSF46626">
    <property type="entry name" value="Cytochrome c"/>
    <property type="match status" value="1"/>
</dbReference>
<protein>
    <submittedName>
        <fullName evidence="7">Cytochrome c, mono-and diheme variants</fullName>
    </submittedName>
</protein>
<sequence length="146" mass="15716">MALRQLALGVLAAFWAGAAGAQGKGFLPYEDSGAVARGETLYQEFCASCHGVDLEGETANWRERKDSGRMPAPPHDASGHTWHHPDMVLFRLTKLGVEAVVGQGYESDMPGFGDVLSDAQIIEILAYIKSTWPDDVIGMHNARSGS</sequence>
<accession>A0A1H8L969</accession>
<keyword evidence="2 4" id="KW-0479">Metal-binding</keyword>
<evidence type="ECO:0000256" key="3">
    <source>
        <dbReference type="ARBA" id="ARBA00023004"/>
    </source>
</evidence>
<dbReference type="GO" id="GO:0046872">
    <property type="term" value="F:metal ion binding"/>
    <property type="evidence" value="ECO:0007669"/>
    <property type="project" value="UniProtKB-KW"/>
</dbReference>
<dbReference type="EMBL" id="FODS01000001">
    <property type="protein sequence ID" value="SEO01268.1"/>
    <property type="molecule type" value="Genomic_DNA"/>
</dbReference>
<dbReference type="PANTHER" id="PTHR35008:SF4">
    <property type="entry name" value="BLL4482 PROTEIN"/>
    <property type="match status" value="1"/>
</dbReference>
<dbReference type="Gene3D" id="1.10.760.10">
    <property type="entry name" value="Cytochrome c-like domain"/>
    <property type="match status" value="1"/>
</dbReference>
<gene>
    <name evidence="7" type="ORF">SAMN04490248_10127</name>
</gene>
<feature type="domain" description="Cytochrome c" evidence="6">
    <location>
        <begin position="33"/>
        <end position="132"/>
    </location>
</feature>
<keyword evidence="8" id="KW-1185">Reference proteome</keyword>
<dbReference type="OrthoDB" id="9811281at2"/>
<evidence type="ECO:0000256" key="5">
    <source>
        <dbReference type="SAM" id="SignalP"/>
    </source>
</evidence>
<dbReference type="PROSITE" id="PS51007">
    <property type="entry name" value="CYTC"/>
    <property type="match status" value="1"/>
</dbReference>
<feature type="signal peptide" evidence="5">
    <location>
        <begin position="1"/>
        <end position="21"/>
    </location>
</feature>
<keyword evidence="3 4" id="KW-0408">Iron</keyword>
<keyword evidence="5" id="KW-0732">Signal</keyword>
<dbReference type="Proteomes" id="UP000198893">
    <property type="component" value="Unassembled WGS sequence"/>
</dbReference>
<keyword evidence="1 4" id="KW-0349">Heme</keyword>
<evidence type="ECO:0000259" key="6">
    <source>
        <dbReference type="PROSITE" id="PS51007"/>
    </source>
</evidence>
<dbReference type="RefSeq" id="WP_093114602.1">
    <property type="nucleotide sequence ID" value="NZ_FODS01000001.1"/>
</dbReference>
<evidence type="ECO:0000256" key="1">
    <source>
        <dbReference type="ARBA" id="ARBA00022617"/>
    </source>
</evidence>
<dbReference type="GO" id="GO:0009055">
    <property type="term" value="F:electron transfer activity"/>
    <property type="evidence" value="ECO:0007669"/>
    <property type="project" value="InterPro"/>
</dbReference>
<evidence type="ECO:0000256" key="2">
    <source>
        <dbReference type="ARBA" id="ARBA00022723"/>
    </source>
</evidence>
<dbReference type="AlphaFoldDB" id="A0A1H8L969"/>